<dbReference type="EMBL" id="JAINUG010000045">
    <property type="protein sequence ID" value="KAJ8406089.1"/>
    <property type="molecule type" value="Genomic_DNA"/>
</dbReference>
<reference evidence="1" key="1">
    <citation type="journal article" date="2023" name="Science">
        <title>Genome structures resolve the early diversification of teleost fishes.</title>
        <authorList>
            <person name="Parey E."/>
            <person name="Louis A."/>
            <person name="Montfort J."/>
            <person name="Bouchez O."/>
            <person name="Roques C."/>
            <person name="Iampietro C."/>
            <person name="Lluch J."/>
            <person name="Castinel A."/>
            <person name="Donnadieu C."/>
            <person name="Desvignes T."/>
            <person name="Floi Bucao C."/>
            <person name="Jouanno E."/>
            <person name="Wen M."/>
            <person name="Mejri S."/>
            <person name="Dirks R."/>
            <person name="Jansen H."/>
            <person name="Henkel C."/>
            <person name="Chen W.J."/>
            <person name="Zahm M."/>
            <person name="Cabau C."/>
            <person name="Klopp C."/>
            <person name="Thompson A.W."/>
            <person name="Robinson-Rechavi M."/>
            <person name="Braasch I."/>
            <person name="Lecointre G."/>
            <person name="Bobe J."/>
            <person name="Postlethwait J.H."/>
            <person name="Berthelot C."/>
            <person name="Roest Crollius H."/>
            <person name="Guiguen Y."/>
        </authorList>
    </citation>
    <scope>NUCLEOTIDE SEQUENCE</scope>
    <source>
        <strain evidence="1">NC1722</strain>
    </source>
</reference>
<gene>
    <name evidence="1" type="ORF">AAFF_G00309770</name>
</gene>
<protein>
    <submittedName>
        <fullName evidence="1">Uncharacterized protein</fullName>
    </submittedName>
</protein>
<evidence type="ECO:0000313" key="1">
    <source>
        <dbReference type="EMBL" id="KAJ8406089.1"/>
    </source>
</evidence>
<accession>A0AAD7SNT5</accession>
<sequence length="114" mass="11921">MTVLRGPARSDPHSDCQHCGESLIRSSVFPSLPMCAAIHLLDSPHRPLTSTIHLLHGLPCSDPHGEPTSPAAGRLNGTCGRPQIKLVANLIVSKSLVSHSSSAGPNAECCPLDS</sequence>
<dbReference type="Proteomes" id="UP001221898">
    <property type="component" value="Unassembled WGS sequence"/>
</dbReference>
<organism evidence="1 2">
    <name type="scientific">Aldrovandia affinis</name>
    <dbReference type="NCBI Taxonomy" id="143900"/>
    <lineage>
        <taxon>Eukaryota</taxon>
        <taxon>Metazoa</taxon>
        <taxon>Chordata</taxon>
        <taxon>Craniata</taxon>
        <taxon>Vertebrata</taxon>
        <taxon>Euteleostomi</taxon>
        <taxon>Actinopterygii</taxon>
        <taxon>Neopterygii</taxon>
        <taxon>Teleostei</taxon>
        <taxon>Notacanthiformes</taxon>
        <taxon>Halosauridae</taxon>
        <taxon>Aldrovandia</taxon>
    </lineage>
</organism>
<name>A0AAD7SNT5_9TELE</name>
<evidence type="ECO:0000313" key="2">
    <source>
        <dbReference type="Proteomes" id="UP001221898"/>
    </source>
</evidence>
<proteinExistence type="predicted"/>
<keyword evidence="2" id="KW-1185">Reference proteome</keyword>
<dbReference type="AlphaFoldDB" id="A0AAD7SNT5"/>
<comment type="caution">
    <text evidence="1">The sequence shown here is derived from an EMBL/GenBank/DDBJ whole genome shotgun (WGS) entry which is preliminary data.</text>
</comment>